<dbReference type="GO" id="GO:0000287">
    <property type="term" value="F:magnesium ion binding"/>
    <property type="evidence" value="ECO:0007669"/>
    <property type="project" value="TreeGrafter"/>
</dbReference>
<dbReference type="PATRIC" id="fig|1212765.3.peg.63"/>
<dbReference type="KEGG" id="mhl:MHLP_00295"/>
<dbReference type="Proteomes" id="UP000006502">
    <property type="component" value="Chromosome"/>
</dbReference>
<dbReference type="Gene3D" id="3.30.1240.10">
    <property type="match status" value="1"/>
</dbReference>
<dbReference type="AlphaFoldDB" id="I7CIF9"/>
<dbReference type="EMBL" id="CP003731">
    <property type="protein sequence ID" value="AFO51639.1"/>
    <property type="molecule type" value="Genomic_DNA"/>
</dbReference>
<dbReference type="Gene3D" id="3.40.50.1000">
    <property type="entry name" value="HAD superfamily/HAD-like"/>
    <property type="match status" value="1"/>
</dbReference>
<sequence length="266" mass="29896">MSNYEYIVITDLDGTLCTSTGKPSKESIEYLREFQKKRPNVLVTFSTGRPWSESKEIYEQLGLKSYISCLNGSYIYNPHNDHLILSSLSEKFLEYALFSPFFLSKVVTGALLTSKPNIPLSATDSPKALLDCFASSASSLIGIKLLYKSEDDVYVREIIENIKKFKPAPVVNIFYYPGLINLEIQSAQRDKFSFVEFAANHYGVDYPNILTFGDNHNDIPMMKGGVRGCALSNALFLLLQEATVLSKFSNDQDGVIKELDRYFGPL</sequence>
<proteinExistence type="predicted"/>
<dbReference type="Pfam" id="PF08282">
    <property type="entry name" value="Hydrolase_3"/>
    <property type="match status" value="2"/>
</dbReference>
<dbReference type="STRING" id="1212765.MHLP_00295"/>
<reference evidence="2" key="2">
    <citation type="submission" date="2012-07" db="EMBL/GenBank/DDBJ databases">
        <title>Complete genome sequence of 'Candidatus Mycoplasma haemolamae'.</title>
        <authorList>
            <person name="Guimaraes A.M.S."/>
            <person name="Toth B."/>
            <person name="Santos A.P."/>
            <person name="Nascimento N.C."/>
            <person name="Sojka J.E."/>
            <person name="Messick J.B."/>
        </authorList>
    </citation>
    <scope>NUCLEOTIDE SEQUENCE [LARGE SCALE GENOMIC DNA]</scope>
    <source>
        <strain evidence="2">Purdue</strain>
    </source>
</reference>
<dbReference type="GO" id="GO:0016791">
    <property type="term" value="F:phosphatase activity"/>
    <property type="evidence" value="ECO:0007669"/>
    <property type="project" value="UniProtKB-ARBA"/>
</dbReference>
<evidence type="ECO:0000313" key="1">
    <source>
        <dbReference type="EMBL" id="AFO51639.1"/>
    </source>
</evidence>
<organism evidence="1 2">
    <name type="scientific">Mycoplasma haematolamae (strain Purdue)</name>
    <dbReference type="NCBI Taxonomy" id="1212765"/>
    <lineage>
        <taxon>Bacteria</taxon>
        <taxon>Bacillati</taxon>
        <taxon>Mycoplasmatota</taxon>
        <taxon>Mollicutes</taxon>
        <taxon>Mycoplasmataceae</taxon>
        <taxon>Mycoplasma</taxon>
    </lineage>
</organism>
<keyword evidence="1" id="KW-0378">Hydrolase</keyword>
<dbReference type="GO" id="GO:0005829">
    <property type="term" value="C:cytosol"/>
    <property type="evidence" value="ECO:0007669"/>
    <property type="project" value="TreeGrafter"/>
</dbReference>
<keyword evidence="2" id="KW-1185">Reference proteome</keyword>
<dbReference type="OrthoDB" id="9781413at2"/>
<dbReference type="NCBIfam" id="TIGR01484">
    <property type="entry name" value="HAD-SF-IIB"/>
    <property type="match status" value="1"/>
</dbReference>
<dbReference type="HOGENOM" id="CLU_044146_1_1_14"/>
<dbReference type="PANTHER" id="PTHR10000">
    <property type="entry name" value="PHOSPHOSERINE PHOSPHATASE"/>
    <property type="match status" value="1"/>
</dbReference>
<dbReference type="PANTHER" id="PTHR10000:SF8">
    <property type="entry name" value="HAD SUPERFAMILY HYDROLASE-LIKE, TYPE 3"/>
    <property type="match status" value="1"/>
</dbReference>
<evidence type="ECO:0000313" key="2">
    <source>
        <dbReference type="Proteomes" id="UP000006502"/>
    </source>
</evidence>
<dbReference type="InterPro" id="IPR036412">
    <property type="entry name" value="HAD-like_sf"/>
</dbReference>
<gene>
    <name evidence="1" type="ordered locus">MHLP_00295</name>
</gene>
<reference evidence="1 2" key="1">
    <citation type="journal article" date="2012" name="J. Bacteriol.">
        <title>Genome Sequence of "Candidatus Mycoplasma haemolamae" Strain Purdue, a Red Blood Cell Pathogen of Alpacas (Vicugna pacos) and Llamas (Lama glama).</title>
        <authorList>
            <person name="Guimaraes A.M."/>
            <person name="Toth B."/>
            <person name="Santos A.P."/>
            <person name="do Nascimento N.C."/>
            <person name="Kritchevsky J.E."/>
            <person name="Messick J.B."/>
        </authorList>
    </citation>
    <scope>NUCLEOTIDE SEQUENCE [LARGE SCALE GENOMIC DNA]</scope>
    <source>
        <strain evidence="1 2">Purdue</strain>
    </source>
</reference>
<name>I7CIF9_MYCHA</name>
<dbReference type="InterPro" id="IPR006379">
    <property type="entry name" value="HAD-SF_hydro_IIB"/>
</dbReference>
<dbReference type="InterPro" id="IPR023214">
    <property type="entry name" value="HAD_sf"/>
</dbReference>
<protein>
    <submittedName>
        <fullName evidence="1">HAD superfamily hydrolase Cof</fullName>
    </submittedName>
</protein>
<accession>I7CIF9</accession>
<dbReference type="SUPFAM" id="SSF56784">
    <property type="entry name" value="HAD-like"/>
    <property type="match status" value="1"/>
</dbReference>